<keyword evidence="5" id="KW-0819">tRNA processing</keyword>
<dbReference type="HAMAP" id="MF_03054">
    <property type="entry name" value="CTU2"/>
    <property type="match status" value="1"/>
</dbReference>
<evidence type="ECO:0000259" key="10">
    <source>
        <dbReference type="PROSITE" id="PS50862"/>
    </source>
</evidence>
<keyword evidence="8" id="KW-0030">Aminoacyl-tRNA synthetase</keyword>
<protein>
    <recommendedName>
        <fullName evidence="2">serine--tRNA ligase</fullName>
        <ecNumber evidence="2">6.1.1.11</ecNumber>
    </recommendedName>
    <alternativeName>
        <fullName evidence="9">Seryl-tRNA synthetase</fullName>
    </alternativeName>
</protein>
<evidence type="ECO:0000256" key="7">
    <source>
        <dbReference type="ARBA" id="ARBA00022840"/>
    </source>
</evidence>
<evidence type="ECO:0000256" key="4">
    <source>
        <dbReference type="ARBA" id="ARBA00022598"/>
    </source>
</evidence>
<dbReference type="PANTHER" id="PTHR20882:SF14">
    <property type="entry name" value="CYTOPLASMIC TRNA 2-THIOLATION PROTEIN 2"/>
    <property type="match status" value="1"/>
</dbReference>
<dbReference type="GO" id="GO:0004828">
    <property type="term" value="F:serine-tRNA ligase activity"/>
    <property type="evidence" value="ECO:0007669"/>
    <property type="project" value="UniProtKB-EC"/>
</dbReference>
<evidence type="ECO:0000313" key="12">
    <source>
        <dbReference type="Proteomes" id="UP000318571"/>
    </source>
</evidence>
<evidence type="ECO:0000313" key="11">
    <source>
        <dbReference type="EMBL" id="TRY74409.1"/>
    </source>
</evidence>
<dbReference type="EC" id="6.1.1.11" evidence="2"/>
<accession>A0A553P9R1</accession>
<dbReference type="InterPro" id="IPR019407">
    <property type="entry name" value="CTU2"/>
</dbReference>
<evidence type="ECO:0000256" key="8">
    <source>
        <dbReference type="ARBA" id="ARBA00023146"/>
    </source>
</evidence>
<feature type="non-terminal residue" evidence="11">
    <location>
        <position position="1"/>
    </location>
</feature>
<evidence type="ECO:0000256" key="5">
    <source>
        <dbReference type="ARBA" id="ARBA00022694"/>
    </source>
</evidence>
<keyword evidence="7" id="KW-0067">ATP-binding</keyword>
<dbReference type="Gene3D" id="3.40.50.620">
    <property type="entry name" value="HUPs"/>
    <property type="match status" value="1"/>
</dbReference>
<dbReference type="GO" id="GO:0000049">
    <property type="term" value="F:tRNA binding"/>
    <property type="evidence" value="ECO:0007669"/>
    <property type="project" value="InterPro"/>
</dbReference>
<keyword evidence="3" id="KW-0963">Cytoplasm</keyword>
<comment type="similarity">
    <text evidence="1">Belongs to the class-II aminoacyl-tRNA synthetase family. Type-1 seryl-tRNA synthetase subfamily.</text>
</comment>
<dbReference type="GO" id="GO:0005829">
    <property type="term" value="C:cytosol"/>
    <property type="evidence" value="ECO:0007669"/>
    <property type="project" value="TreeGrafter"/>
</dbReference>
<dbReference type="PANTHER" id="PTHR20882">
    <property type="entry name" value="CYTOPLASMIC TRNA 2-THIOLATION PROTEIN 2"/>
    <property type="match status" value="1"/>
</dbReference>
<dbReference type="InterPro" id="IPR045864">
    <property type="entry name" value="aa-tRNA-synth_II/BPL/LPL"/>
</dbReference>
<dbReference type="Pfam" id="PF00587">
    <property type="entry name" value="tRNA-synt_2b"/>
    <property type="match status" value="1"/>
</dbReference>
<feature type="non-terminal residue" evidence="11">
    <location>
        <position position="844"/>
    </location>
</feature>
<dbReference type="InterPro" id="IPR002314">
    <property type="entry name" value="aa-tRNA-synt_IIb"/>
</dbReference>
<sequence>PAYPSSPLQIPRFQPNVEFILDPQNHQSIRDNIQNRKGQGNLDQVLELAKDGTDSSSFISAAQKLPNETHPESFALGGIHKVVHNIPFTHELTKNPKKQNLIRSFESLLRGNFGLRNQNLSHFSGERSYYLLDQLAQMEHALVNFTVDRLTHDYGFELISVPDLLHPSLVEACGMPTRGPRTQIYHLESFYGQQVLSGTSEIALASFFMNKRVEKPRKMCAVSRCYRAEASRKKAEKGIYRVHQFTKVEMFAVVQGGLAPSSDMLEHFVDIQKTLFCDLGLAFQVLHMPAYELGAPAYQKYDIEAYLPSRQIFGEISSSSNCTDFQSRRLNIRDGQNGFCHTVNGTACAVPRMVIREEEAPVDGALSEVKTKGAISLDSTCKKCREHKSVLNLRTSDTYCKSCFLTTCQHRFRSTLGKHKIMRPGDQVLVGFSGNQGSVFLMQCLFLGYQEDVQKKLLFSSSVLLVDELGPFVDDPEERMKTLECFKEVLEHYGLEYYIVPLEVALKEEVDKGDIQSGRQPYQLPSESKQQELSEIFKSIKELSAKEDLIRNLKQGLLVSCARALEINKIFLAESQTSVAVNLMSGVSMGRGLHVSNDMAFLDNRFEDVQIIRPLRELSRKEIALANFYHNAPKPVIAPSFTALKDPCCSIEKIVEDFLTGLQDNFPATIPTVFRTGGKLEQTKGDQEEEGQINKDSTCILCYGQLKRDIEESNAVEASAFSRFLSEKGPLHFTDEDLSSDAIIKMKFGRKSTKSQERVNKLSVECGTRSESCGGDGQCAEGGGCSSRKEANKELELDDVEPFLCYSCRMTVGKAKTLPRVLQGRAEMRIRRLHMKEDIADFLL</sequence>
<feature type="domain" description="Aminoacyl-transfer RNA synthetases class-II family profile" evidence="10">
    <location>
        <begin position="138"/>
        <end position="354"/>
    </location>
</feature>
<evidence type="ECO:0000256" key="9">
    <source>
        <dbReference type="ARBA" id="ARBA00031113"/>
    </source>
</evidence>
<name>A0A553P9R1_TIGCA</name>
<dbReference type="GO" id="GO:0002143">
    <property type="term" value="P:tRNA wobble position uridine thiolation"/>
    <property type="evidence" value="ECO:0007669"/>
    <property type="project" value="TreeGrafter"/>
</dbReference>
<dbReference type="InterPro" id="IPR002317">
    <property type="entry name" value="Ser-tRNA-ligase_type_1"/>
</dbReference>
<dbReference type="GO" id="GO:0006434">
    <property type="term" value="P:seryl-tRNA aminoacylation"/>
    <property type="evidence" value="ECO:0007669"/>
    <property type="project" value="InterPro"/>
</dbReference>
<dbReference type="Gene3D" id="3.30.930.10">
    <property type="entry name" value="Bira Bifunctional Protein, Domain 2"/>
    <property type="match status" value="1"/>
</dbReference>
<evidence type="ECO:0000256" key="3">
    <source>
        <dbReference type="ARBA" id="ARBA00022490"/>
    </source>
</evidence>
<keyword evidence="4" id="KW-0436">Ligase</keyword>
<evidence type="ECO:0000256" key="1">
    <source>
        <dbReference type="ARBA" id="ARBA00010728"/>
    </source>
</evidence>
<reference evidence="11 12" key="1">
    <citation type="journal article" date="2018" name="Nat. Ecol. Evol.">
        <title>Genomic signatures of mitonuclear coevolution across populations of Tigriopus californicus.</title>
        <authorList>
            <person name="Barreto F.S."/>
            <person name="Watson E.T."/>
            <person name="Lima T.G."/>
            <person name="Willett C.S."/>
            <person name="Edmands S."/>
            <person name="Li W."/>
            <person name="Burton R.S."/>
        </authorList>
    </citation>
    <scope>NUCLEOTIDE SEQUENCE [LARGE SCALE GENOMIC DNA]</scope>
    <source>
        <strain evidence="11 12">San Diego</strain>
    </source>
</reference>
<dbReference type="AlphaFoldDB" id="A0A553P9R1"/>
<dbReference type="PRINTS" id="PR00981">
    <property type="entry name" value="TRNASYNTHSER"/>
</dbReference>
<keyword evidence="6" id="KW-0547">Nucleotide-binding</keyword>
<evidence type="ECO:0000256" key="2">
    <source>
        <dbReference type="ARBA" id="ARBA00012840"/>
    </source>
</evidence>
<dbReference type="SUPFAM" id="SSF52402">
    <property type="entry name" value="Adenine nucleotide alpha hydrolases-like"/>
    <property type="match status" value="1"/>
</dbReference>
<organism evidence="11 12">
    <name type="scientific">Tigriopus californicus</name>
    <name type="common">Marine copepod</name>
    <dbReference type="NCBI Taxonomy" id="6832"/>
    <lineage>
        <taxon>Eukaryota</taxon>
        <taxon>Metazoa</taxon>
        <taxon>Ecdysozoa</taxon>
        <taxon>Arthropoda</taxon>
        <taxon>Crustacea</taxon>
        <taxon>Multicrustacea</taxon>
        <taxon>Hexanauplia</taxon>
        <taxon>Copepoda</taxon>
        <taxon>Harpacticoida</taxon>
        <taxon>Harpacticidae</taxon>
        <taxon>Tigriopus</taxon>
    </lineage>
</organism>
<dbReference type="GO" id="GO:0016783">
    <property type="term" value="F:sulfurtransferase activity"/>
    <property type="evidence" value="ECO:0007669"/>
    <property type="project" value="TreeGrafter"/>
</dbReference>
<proteinExistence type="inferred from homology"/>
<keyword evidence="12" id="KW-1185">Reference proteome</keyword>
<dbReference type="Proteomes" id="UP000318571">
    <property type="component" value="Chromosome 2"/>
</dbReference>
<dbReference type="InterPro" id="IPR006195">
    <property type="entry name" value="aa-tRNA-synth_II"/>
</dbReference>
<comment type="caution">
    <text evidence="11">The sequence shown here is derived from an EMBL/GenBank/DDBJ whole genome shotgun (WGS) entry which is preliminary data.</text>
</comment>
<dbReference type="InterPro" id="IPR014729">
    <property type="entry name" value="Rossmann-like_a/b/a_fold"/>
</dbReference>
<dbReference type="PROSITE" id="PS50862">
    <property type="entry name" value="AA_TRNA_LIGASE_II"/>
    <property type="match status" value="1"/>
</dbReference>
<dbReference type="GO" id="GO:0005524">
    <property type="term" value="F:ATP binding"/>
    <property type="evidence" value="ECO:0007669"/>
    <property type="project" value="UniProtKB-KW"/>
</dbReference>
<dbReference type="SUPFAM" id="SSF55681">
    <property type="entry name" value="Class II aaRS and biotin synthetases"/>
    <property type="match status" value="1"/>
</dbReference>
<dbReference type="Pfam" id="PF10288">
    <property type="entry name" value="CTU2"/>
    <property type="match status" value="1"/>
</dbReference>
<dbReference type="EMBL" id="VCGU01000005">
    <property type="protein sequence ID" value="TRY74409.1"/>
    <property type="molecule type" value="Genomic_DNA"/>
</dbReference>
<evidence type="ECO:0000256" key="6">
    <source>
        <dbReference type="ARBA" id="ARBA00022741"/>
    </source>
</evidence>
<dbReference type="STRING" id="6832.A0A553P9R1"/>
<gene>
    <name evidence="11" type="ORF">TCAL_06330</name>
</gene>